<sequence length="121" mass="14184">MEDWWDEEWIEDWWDAGGGGMLMARVPESSRTSTLSIRGMLDTSAIFFLMYSFSVAFWKYLDFAILSTNLKIFLLVLPPYFSCRKSQKIRPTREFTQRLQHMVLLSDREETGTRRVGGRSS</sequence>
<accession>A0A4Z2HKL6</accession>
<evidence type="ECO:0000256" key="1">
    <source>
        <dbReference type="SAM" id="Phobius"/>
    </source>
</evidence>
<feature type="transmembrane region" description="Helical" evidence="1">
    <location>
        <begin position="39"/>
        <end position="58"/>
    </location>
</feature>
<keyword evidence="1" id="KW-1133">Transmembrane helix</keyword>
<evidence type="ECO:0000313" key="2">
    <source>
        <dbReference type="EMBL" id="TNN66131.1"/>
    </source>
</evidence>
<name>A0A4Z2HKL6_9TELE</name>
<comment type="caution">
    <text evidence="2">The sequence shown here is derived from an EMBL/GenBank/DDBJ whole genome shotgun (WGS) entry which is preliminary data.</text>
</comment>
<proteinExistence type="predicted"/>
<dbReference type="AlphaFoldDB" id="A0A4Z2HKL6"/>
<reference evidence="2 3" key="1">
    <citation type="submission" date="2019-03" db="EMBL/GenBank/DDBJ databases">
        <title>First draft genome of Liparis tanakae, snailfish: a comprehensive survey of snailfish specific genes.</title>
        <authorList>
            <person name="Kim W."/>
            <person name="Song I."/>
            <person name="Jeong J.-H."/>
            <person name="Kim D."/>
            <person name="Kim S."/>
            <person name="Ryu S."/>
            <person name="Song J.Y."/>
            <person name="Lee S.K."/>
        </authorList>
    </citation>
    <scope>NUCLEOTIDE SEQUENCE [LARGE SCALE GENOMIC DNA]</scope>
    <source>
        <tissue evidence="2">Muscle</tissue>
    </source>
</reference>
<keyword evidence="3" id="KW-1185">Reference proteome</keyword>
<gene>
    <name evidence="2" type="ORF">EYF80_023609</name>
</gene>
<protein>
    <submittedName>
        <fullName evidence="2">Uncharacterized protein</fullName>
    </submittedName>
</protein>
<keyword evidence="1" id="KW-0812">Transmembrane</keyword>
<evidence type="ECO:0000313" key="3">
    <source>
        <dbReference type="Proteomes" id="UP000314294"/>
    </source>
</evidence>
<feature type="transmembrane region" description="Helical" evidence="1">
    <location>
        <begin position="64"/>
        <end position="83"/>
    </location>
</feature>
<dbReference type="EMBL" id="SRLO01000224">
    <property type="protein sequence ID" value="TNN66131.1"/>
    <property type="molecule type" value="Genomic_DNA"/>
</dbReference>
<dbReference type="Proteomes" id="UP000314294">
    <property type="component" value="Unassembled WGS sequence"/>
</dbReference>
<keyword evidence="1" id="KW-0472">Membrane</keyword>
<organism evidence="2 3">
    <name type="scientific">Liparis tanakae</name>
    <name type="common">Tanaka's snailfish</name>
    <dbReference type="NCBI Taxonomy" id="230148"/>
    <lineage>
        <taxon>Eukaryota</taxon>
        <taxon>Metazoa</taxon>
        <taxon>Chordata</taxon>
        <taxon>Craniata</taxon>
        <taxon>Vertebrata</taxon>
        <taxon>Euteleostomi</taxon>
        <taxon>Actinopterygii</taxon>
        <taxon>Neopterygii</taxon>
        <taxon>Teleostei</taxon>
        <taxon>Neoteleostei</taxon>
        <taxon>Acanthomorphata</taxon>
        <taxon>Eupercaria</taxon>
        <taxon>Perciformes</taxon>
        <taxon>Cottioidei</taxon>
        <taxon>Cottales</taxon>
        <taxon>Liparidae</taxon>
        <taxon>Liparis</taxon>
    </lineage>
</organism>